<dbReference type="AlphaFoldDB" id="A0A0H2S6Q1"/>
<keyword evidence="2" id="KW-0560">Oxidoreductase</keyword>
<dbReference type="Gene3D" id="3.40.50.720">
    <property type="entry name" value="NAD(P)-binding Rossmann-like Domain"/>
    <property type="match status" value="1"/>
</dbReference>
<dbReference type="STRING" id="27342.A0A0H2S6Q1"/>
<evidence type="ECO:0000313" key="6">
    <source>
        <dbReference type="Proteomes" id="UP000053477"/>
    </source>
</evidence>
<dbReference type="GO" id="GO:0006629">
    <property type="term" value="P:lipid metabolic process"/>
    <property type="evidence" value="ECO:0007669"/>
    <property type="project" value="UniProtKB-KW"/>
</dbReference>
<dbReference type="PANTHER" id="PTHR43180:SF28">
    <property type="entry name" value="NAD(P)-BINDING ROSSMANN-FOLD SUPERFAMILY PROTEIN"/>
    <property type="match status" value="1"/>
</dbReference>
<dbReference type="SUPFAM" id="SSF51735">
    <property type="entry name" value="NAD(P)-binding Rossmann-fold domains"/>
    <property type="match status" value="1"/>
</dbReference>
<gene>
    <name evidence="5" type="ORF">SCHPADRAFT_413975</name>
</gene>
<name>A0A0H2S6Q1_9AGAM</name>
<evidence type="ECO:0000256" key="4">
    <source>
        <dbReference type="ARBA" id="ARBA00023098"/>
    </source>
</evidence>
<dbReference type="GO" id="GO:0016491">
    <property type="term" value="F:oxidoreductase activity"/>
    <property type="evidence" value="ECO:0007669"/>
    <property type="project" value="UniProtKB-KW"/>
</dbReference>
<keyword evidence="6" id="KW-1185">Reference proteome</keyword>
<evidence type="ECO:0000256" key="3">
    <source>
        <dbReference type="ARBA" id="ARBA00023027"/>
    </source>
</evidence>
<dbReference type="Pfam" id="PF13561">
    <property type="entry name" value="adh_short_C2"/>
    <property type="match status" value="1"/>
</dbReference>
<sequence length="317" mass="34236">MELIKEYSPLRWLKLDKRPSAHRQMFRQLTDSFSILVSKTFKHAFAGKERSYHRRWTGIGREAARIFASHGANVLIVDLEKTNPEDKLAAVTAEVKKYIPQGGKNVVEFFEANVADATKLKAAVDKAAALGGSNHLDIMFNNAGIQDKEDSDILDEKTLSSALAKTFAVNVNGVLNGCKLAIEVMKKQEKGGSIINSSNFAALVGSAHPHVAFAASKGAVLSLTRELAVAHANEKIRINSLIPGPVITPQSFGSLSEELQTVWKKNIPLGRAANPEEIANAALFLASDLSTYITGSEIVVDGGASVAFLTRDQVAKK</sequence>
<evidence type="ECO:0000256" key="2">
    <source>
        <dbReference type="ARBA" id="ARBA00023002"/>
    </source>
</evidence>
<reference evidence="5 6" key="1">
    <citation type="submission" date="2015-04" db="EMBL/GenBank/DDBJ databases">
        <title>Complete genome sequence of Schizopora paradoxa KUC8140, a cosmopolitan wood degrader in East Asia.</title>
        <authorList>
            <consortium name="DOE Joint Genome Institute"/>
            <person name="Min B."/>
            <person name="Park H."/>
            <person name="Jang Y."/>
            <person name="Kim J.-J."/>
            <person name="Kim K.H."/>
            <person name="Pangilinan J."/>
            <person name="Lipzen A."/>
            <person name="Riley R."/>
            <person name="Grigoriev I.V."/>
            <person name="Spatafora J.W."/>
            <person name="Choi I.-G."/>
        </authorList>
    </citation>
    <scope>NUCLEOTIDE SEQUENCE [LARGE SCALE GENOMIC DNA]</scope>
    <source>
        <strain evidence="5 6">KUC8140</strain>
    </source>
</reference>
<dbReference type="PRINTS" id="PR00081">
    <property type="entry name" value="GDHRDH"/>
</dbReference>
<proteinExistence type="inferred from homology"/>
<dbReference type="EMBL" id="KQ085976">
    <property type="protein sequence ID" value="KLO12506.1"/>
    <property type="molecule type" value="Genomic_DNA"/>
</dbReference>
<dbReference type="CDD" id="cd05233">
    <property type="entry name" value="SDR_c"/>
    <property type="match status" value="1"/>
</dbReference>
<dbReference type="InParanoid" id="A0A0H2S6Q1"/>
<protein>
    <submittedName>
        <fullName evidence="5">NAD(P)-binding protein</fullName>
    </submittedName>
</protein>
<dbReference type="InterPro" id="IPR036291">
    <property type="entry name" value="NAD(P)-bd_dom_sf"/>
</dbReference>
<evidence type="ECO:0000313" key="5">
    <source>
        <dbReference type="EMBL" id="KLO12506.1"/>
    </source>
</evidence>
<dbReference type="PRINTS" id="PR00080">
    <property type="entry name" value="SDRFAMILY"/>
</dbReference>
<keyword evidence="3" id="KW-0520">NAD</keyword>
<evidence type="ECO:0000256" key="1">
    <source>
        <dbReference type="ARBA" id="ARBA00006484"/>
    </source>
</evidence>
<keyword evidence="4" id="KW-0443">Lipid metabolism</keyword>
<comment type="similarity">
    <text evidence="1">Belongs to the short-chain dehydrogenases/reductases (SDR) family.</text>
</comment>
<dbReference type="OrthoDB" id="417891at2759"/>
<dbReference type="FunFam" id="3.40.50.720:FF:000084">
    <property type="entry name" value="Short-chain dehydrogenase reductase"/>
    <property type="match status" value="1"/>
</dbReference>
<accession>A0A0H2S6Q1</accession>
<dbReference type="Proteomes" id="UP000053477">
    <property type="component" value="Unassembled WGS sequence"/>
</dbReference>
<organism evidence="5 6">
    <name type="scientific">Schizopora paradoxa</name>
    <dbReference type="NCBI Taxonomy" id="27342"/>
    <lineage>
        <taxon>Eukaryota</taxon>
        <taxon>Fungi</taxon>
        <taxon>Dikarya</taxon>
        <taxon>Basidiomycota</taxon>
        <taxon>Agaricomycotina</taxon>
        <taxon>Agaricomycetes</taxon>
        <taxon>Hymenochaetales</taxon>
        <taxon>Schizoporaceae</taxon>
        <taxon>Schizopora</taxon>
    </lineage>
</organism>
<dbReference type="PANTHER" id="PTHR43180">
    <property type="entry name" value="3-OXOACYL-(ACYL-CARRIER-PROTEIN) REDUCTASE (AFU_ORTHOLOGUE AFUA_6G11210)"/>
    <property type="match status" value="1"/>
</dbReference>
<dbReference type="InterPro" id="IPR002347">
    <property type="entry name" value="SDR_fam"/>
</dbReference>